<feature type="signal peptide" evidence="1">
    <location>
        <begin position="1"/>
        <end position="24"/>
    </location>
</feature>
<sequence>MRQVEMYPFCWTLWMLGFMDTGCCMQLPFPFDEREFSASLSPGLSIFPFFFPADWLAVREGGVFH</sequence>
<dbReference type="Proteomes" id="UP000250266">
    <property type="component" value="Unassembled WGS sequence"/>
</dbReference>
<keyword evidence="1" id="KW-0732">Signal</keyword>
<dbReference type="AlphaFoldDB" id="A0A8E2EL84"/>
<evidence type="ECO:0000313" key="2">
    <source>
        <dbReference type="EMBL" id="OCK86004.1"/>
    </source>
</evidence>
<evidence type="ECO:0000256" key="1">
    <source>
        <dbReference type="SAM" id="SignalP"/>
    </source>
</evidence>
<evidence type="ECO:0008006" key="4">
    <source>
        <dbReference type="Google" id="ProtNLM"/>
    </source>
</evidence>
<reference evidence="2 3" key="1">
    <citation type="journal article" date="2016" name="Nat. Commun.">
        <title>Ectomycorrhizal ecology is imprinted in the genome of the dominant symbiotic fungus Cenococcum geophilum.</title>
        <authorList>
            <consortium name="DOE Joint Genome Institute"/>
            <person name="Peter M."/>
            <person name="Kohler A."/>
            <person name="Ohm R.A."/>
            <person name="Kuo A."/>
            <person name="Krutzmann J."/>
            <person name="Morin E."/>
            <person name="Arend M."/>
            <person name="Barry K.W."/>
            <person name="Binder M."/>
            <person name="Choi C."/>
            <person name="Clum A."/>
            <person name="Copeland A."/>
            <person name="Grisel N."/>
            <person name="Haridas S."/>
            <person name="Kipfer T."/>
            <person name="LaButti K."/>
            <person name="Lindquist E."/>
            <person name="Lipzen A."/>
            <person name="Maire R."/>
            <person name="Meier B."/>
            <person name="Mihaltcheva S."/>
            <person name="Molinier V."/>
            <person name="Murat C."/>
            <person name="Poggeler S."/>
            <person name="Quandt C.A."/>
            <person name="Sperisen C."/>
            <person name="Tritt A."/>
            <person name="Tisserant E."/>
            <person name="Crous P.W."/>
            <person name="Henrissat B."/>
            <person name="Nehls U."/>
            <person name="Egli S."/>
            <person name="Spatafora J.W."/>
            <person name="Grigoriev I.V."/>
            <person name="Martin F.M."/>
        </authorList>
    </citation>
    <scope>NUCLEOTIDE SEQUENCE [LARGE SCALE GENOMIC DNA]</scope>
    <source>
        <strain evidence="2 3">CBS 459.81</strain>
    </source>
</reference>
<gene>
    <name evidence="2" type="ORF">K432DRAFT_186446</name>
</gene>
<feature type="chain" id="PRO_5034384737" description="Secreted protein" evidence="1">
    <location>
        <begin position="25"/>
        <end position="65"/>
    </location>
</feature>
<evidence type="ECO:0000313" key="3">
    <source>
        <dbReference type="Proteomes" id="UP000250266"/>
    </source>
</evidence>
<name>A0A8E2EL84_9PEZI</name>
<keyword evidence="3" id="KW-1185">Reference proteome</keyword>
<accession>A0A8E2EL84</accession>
<dbReference type="EMBL" id="KV744810">
    <property type="protein sequence ID" value="OCK86004.1"/>
    <property type="molecule type" value="Genomic_DNA"/>
</dbReference>
<organism evidence="2 3">
    <name type="scientific">Lepidopterella palustris CBS 459.81</name>
    <dbReference type="NCBI Taxonomy" id="1314670"/>
    <lineage>
        <taxon>Eukaryota</taxon>
        <taxon>Fungi</taxon>
        <taxon>Dikarya</taxon>
        <taxon>Ascomycota</taxon>
        <taxon>Pezizomycotina</taxon>
        <taxon>Dothideomycetes</taxon>
        <taxon>Pleosporomycetidae</taxon>
        <taxon>Mytilinidiales</taxon>
        <taxon>Argynnaceae</taxon>
        <taxon>Lepidopterella</taxon>
    </lineage>
</organism>
<proteinExistence type="predicted"/>
<protein>
    <recommendedName>
        <fullName evidence="4">Secreted protein</fullName>
    </recommendedName>
</protein>